<comment type="similarity">
    <text evidence="1">Belongs to the PPR family. PCMP-H subfamily.</text>
</comment>
<dbReference type="GO" id="GO:0003729">
    <property type="term" value="F:mRNA binding"/>
    <property type="evidence" value="ECO:0007669"/>
    <property type="project" value="UniProtKB-ARBA"/>
</dbReference>
<keyword evidence="2" id="KW-0677">Repeat</keyword>
<dbReference type="PROSITE" id="PS51375">
    <property type="entry name" value="PPR"/>
    <property type="match status" value="3"/>
</dbReference>
<evidence type="ECO:0000313" key="4">
    <source>
        <dbReference type="EMBL" id="KAF3453237.1"/>
    </source>
</evidence>
<reference evidence="4" key="1">
    <citation type="submission" date="2020-03" db="EMBL/GenBank/DDBJ databases">
        <title>A high-quality chromosome-level genome assembly of a woody plant with both climbing and erect habits, Rhamnella rubrinervis.</title>
        <authorList>
            <person name="Lu Z."/>
            <person name="Yang Y."/>
            <person name="Zhu X."/>
            <person name="Sun Y."/>
        </authorList>
    </citation>
    <scope>NUCLEOTIDE SEQUENCE</scope>
    <source>
        <strain evidence="4">BYM</strain>
        <tissue evidence="4">Leaf</tissue>
    </source>
</reference>
<dbReference type="InterPro" id="IPR002885">
    <property type="entry name" value="PPR_rpt"/>
</dbReference>
<dbReference type="OrthoDB" id="1215332at2759"/>
<feature type="repeat" description="PPR" evidence="3">
    <location>
        <begin position="255"/>
        <end position="289"/>
    </location>
</feature>
<name>A0A8K0HIE2_9ROSA</name>
<organism evidence="4 5">
    <name type="scientific">Rhamnella rubrinervis</name>
    <dbReference type="NCBI Taxonomy" id="2594499"/>
    <lineage>
        <taxon>Eukaryota</taxon>
        <taxon>Viridiplantae</taxon>
        <taxon>Streptophyta</taxon>
        <taxon>Embryophyta</taxon>
        <taxon>Tracheophyta</taxon>
        <taxon>Spermatophyta</taxon>
        <taxon>Magnoliopsida</taxon>
        <taxon>eudicotyledons</taxon>
        <taxon>Gunneridae</taxon>
        <taxon>Pentapetalae</taxon>
        <taxon>rosids</taxon>
        <taxon>fabids</taxon>
        <taxon>Rosales</taxon>
        <taxon>Rhamnaceae</taxon>
        <taxon>rhamnoid group</taxon>
        <taxon>Rhamneae</taxon>
        <taxon>Rhamnella</taxon>
    </lineage>
</organism>
<dbReference type="Pfam" id="PF01535">
    <property type="entry name" value="PPR"/>
    <property type="match status" value="3"/>
</dbReference>
<evidence type="ECO:0000313" key="5">
    <source>
        <dbReference type="Proteomes" id="UP000796880"/>
    </source>
</evidence>
<gene>
    <name evidence="4" type="ORF">FNV43_RR03677</name>
</gene>
<feature type="repeat" description="PPR" evidence="3">
    <location>
        <begin position="107"/>
        <end position="141"/>
    </location>
</feature>
<sequence length="579" mass="64516">MIRQYQSGRGFINYMAVATPPAVTSLSSNRFQPPLCRNRIRIRIPAETTVVLQMCPDFQEVRQVHAQLVVSGLLHRPPNGARPMETYMTVSHVYPALSILNAMPCPDVFAFNTIIRDLTKHHHPYQALLVYKRLLLDGLTPDSYTYTFILKACSQLKAQGLFEGKQVHCRILKIGISPADTYISTSLINMYTNSAAMSCAERVLAQLSVEEVTAGTNTLTLVARSSNNNAIISGYLRQGNVVRARTMFNKMVAKDVASWSAMITGYTQNGLYTEALTIFQEMMMVNSHQVCPNESALVSSLSACAHLGALLHGRLIHAYINKTSGAEFSVNLGTALIHMYAKCGSIQCSYKAFQKMAHRDIVTWGAIISAFAMHGQAHKCFQLFDEMVSQGIQPNEIIFVAILSACTHAGHVELGHFYFNQMVRDFGITPSIEHYGCMVDLLGRAGRLAEAQDFISAMPEKPNSIIWGALLSACRTHNDLERGKLAFSHLTMLEPMSGDRYKLAGLMFCNAGEKENATKIRRFLKENDLETTPGLSFIEIDCVVSEFVSGKVDHKKASEIHRMLKTINRHLYIREPEFD</sequence>
<dbReference type="InterPro" id="IPR011990">
    <property type="entry name" value="TPR-like_helical_dom_sf"/>
</dbReference>
<dbReference type="InterPro" id="IPR046960">
    <property type="entry name" value="PPR_At4g14850-like_plant"/>
</dbReference>
<evidence type="ECO:0000256" key="1">
    <source>
        <dbReference type="ARBA" id="ARBA00006643"/>
    </source>
</evidence>
<dbReference type="NCBIfam" id="TIGR00756">
    <property type="entry name" value="PPR"/>
    <property type="match status" value="3"/>
</dbReference>
<dbReference type="PANTHER" id="PTHR47926">
    <property type="entry name" value="PENTATRICOPEPTIDE REPEAT-CONTAINING PROTEIN"/>
    <property type="match status" value="1"/>
</dbReference>
<dbReference type="Pfam" id="PF20431">
    <property type="entry name" value="E_motif"/>
    <property type="match status" value="1"/>
</dbReference>
<evidence type="ECO:0000256" key="2">
    <source>
        <dbReference type="ARBA" id="ARBA00022737"/>
    </source>
</evidence>
<dbReference type="AlphaFoldDB" id="A0A8K0HIE2"/>
<dbReference type="PANTHER" id="PTHR47926:SF529">
    <property type="entry name" value="TETRATRICOPEPTIDE-LIKE HELICAL DOMAIN SUPERFAMILY"/>
    <property type="match status" value="1"/>
</dbReference>
<dbReference type="EMBL" id="VOIH02000002">
    <property type="protein sequence ID" value="KAF3453237.1"/>
    <property type="molecule type" value="Genomic_DNA"/>
</dbReference>
<proteinExistence type="inferred from homology"/>
<dbReference type="Pfam" id="PF13041">
    <property type="entry name" value="PPR_2"/>
    <property type="match status" value="2"/>
</dbReference>
<comment type="caution">
    <text evidence="4">The sequence shown here is derived from an EMBL/GenBank/DDBJ whole genome shotgun (WGS) entry which is preliminary data.</text>
</comment>
<dbReference type="Proteomes" id="UP000796880">
    <property type="component" value="Unassembled WGS sequence"/>
</dbReference>
<dbReference type="FunFam" id="1.25.40.10:FF:000690">
    <property type="entry name" value="Pentatricopeptide repeat-containing protein"/>
    <property type="match status" value="1"/>
</dbReference>
<dbReference type="InterPro" id="IPR046848">
    <property type="entry name" value="E_motif"/>
</dbReference>
<feature type="repeat" description="PPR" evidence="3">
    <location>
        <begin position="360"/>
        <end position="394"/>
    </location>
</feature>
<keyword evidence="5" id="KW-1185">Reference proteome</keyword>
<evidence type="ECO:0008006" key="6">
    <source>
        <dbReference type="Google" id="ProtNLM"/>
    </source>
</evidence>
<evidence type="ECO:0000256" key="3">
    <source>
        <dbReference type="PROSITE-ProRule" id="PRU00708"/>
    </source>
</evidence>
<dbReference type="Gene3D" id="1.25.40.10">
    <property type="entry name" value="Tetratricopeptide repeat domain"/>
    <property type="match status" value="4"/>
</dbReference>
<dbReference type="GO" id="GO:0009451">
    <property type="term" value="P:RNA modification"/>
    <property type="evidence" value="ECO:0007669"/>
    <property type="project" value="InterPro"/>
</dbReference>
<protein>
    <recommendedName>
        <fullName evidence="6">Pentatricopeptide repeat-containing protein</fullName>
    </recommendedName>
</protein>
<accession>A0A8K0HIE2</accession>